<dbReference type="SUPFAM" id="SSF89550">
    <property type="entry name" value="PHP domain-like"/>
    <property type="match status" value="1"/>
</dbReference>
<dbReference type="InterPro" id="IPR027417">
    <property type="entry name" value="P-loop_NTPase"/>
</dbReference>
<dbReference type="PANTHER" id="PTHR32182:SF22">
    <property type="entry name" value="ATP-DEPENDENT ENDONUCLEASE, OLD FAMILY-RELATED"/>
    <property type="match status" value="1"/>
</dbReference>
<feature type="coiled-coil region" evidence="1">
    <location>
        <begin position="457"/>
        <end position="523"/>
    </location>
</feature>
<sequence>MTEKSLYHGARWIRCDLHLHSPGAHGFTFPPGLSAAQRDEVVAQYVQQLQAQGIAIAAITDYQQIRTKWFIPIQQEAKKAGIYVYPGVELSFGGSVAGKYGLHVLAIFPYDSDLQEINRRIDKLLDGDVQEELVRENGSHRDLKPRENLADCLIRLRRETGCLLVFAHPNDENGLWKTYQPGEAADLLVRVEPDAIEQFEERDRQRLQDTGKVHPTLLGRIACVRSSDNHSIAEIGTKTLSEGAPRATYVKLSVLDDLRAIRLALHDHALLVRVGEPPKAEYTHFVHLEIEGNGFLGGLSLDFSPEMNVLIGGRGVGKSALLEVIRYALDLPAYAPTAYREGLVKHALGSGGKVVLAFYQVVRPGIERHYRIERVWDEQPRVFEGERSVSLSPLEVLGEREAPLFFGQREIYEVTQSARLRRRLLDEIIGRTAEMQLGQVKRITEELQRNARTILEHQERLAQRKDLEKRLQEIEHQIALYQQYGITQKLQQATALARDEERLKRAHEQLSQAQADWQEVQQRLAEHWTNALAGLKQADSVQAALLQQAAEVLRGLQDAFDGYLQQGEASFQQARAEFDRLLARWEQERRPLDEEIQRLKRELGTQSLDPDVLIRLTQEQEALRPQWETLRKIETTTANLQEERREKLADLREQRRQVFQLRQQQAQVISQALKDRVSVVVEYRGQRQEFAERLSAFFSGSGLDKESLRRLAEKGTDGIALAEWVRQGEKALCQNADLTSARAQQMLRFLEQNPQRIYELEVLAPEDEVEVQLKVNDLWLPLEKLSAGQRATAMLLILLTQHDRLLLIDQPEDDLDNRFIFDDVVPLLREQKGKRQIIAATHNPNIPVLGHAELVVALEAQEEHAAVAIQGAIDRKTVQDVVRRVMEGGEEAFRRRAEKYGLNIQGGSG</sequence>
<dbReference type="SUPFAM" id="SSF52540">
    <property type="entry name" value="P-loop containing nucleoside triphosphate hydrolases"/>
    <property type="match status" value="1"/>
</dbReference>
<protein>
    <submittedName>
        <fullName evidence="4">SMC domain protein</fullName>
    </submittedName>
</protein>
<dbReference type="InterPro" id="IPR038729">
    <property type="entry name" value="Rad50/SbcC_AAA"/>
</dbReference>
<dbReference type="GO" id="GO:0016887">
    <property type="term" value="F:ATP hydrolysis activity"/>
    <property type="evidence" value="ECO:0007669"/>
    <property type="project" value="InterPro"/>
</dbReference>
<dbReference type="GO" id="GO:0005524">
    <property type="term" value="F:ATP binding"/>
    <property type="evidence" value="ECO:0007669"/>
    <property type="project" value="InterPro"/>
</dbReference>
<evidence type="ECO:0000313" key="4">
    <source>
        <dbReference type="EMBL" id="ABU57699.1"/>
    </source>
</evidence>
<dbReference type="NCBIfam" id="NF045780">
    <property type="entry name" value="TrlF_fam_ATP"/>
    <property type="match status" value="1"/>
</dbReference>
<dbReference type="HOGENOM" id="CLU_006611_1_0_0"/>
<accession>A7NJM9</accession>
<dbReference type="EMBL" id="CP000804">
    <property type="protein sequence ID" value="ABU57699.1"/>
    <property type="molecule type" value="Genomic_DNA"/>
</dbReference>
<name>A7NJM9_ROSCS</name>
<feature type="coiled-coil region" evidence="1">
    <location>
        <begin position="630"/>
        <end position="657"/>
    </location>
</feature>
<proteinExistence type="predicted"/>
<dbReference type="STRING" id="383372.Rcas_1607"/>
<keyword evidence="1" id="KW-0175">Coiled coil</keyword>
<gene>
    <name evidence="4" type="ordered locus">Rcas_1607</name>
</gene>
<feature type="domain" description="ATPase AAA-type core" evidence="2">
    <location>
        <begin position="776"/>
        <end position="846"/>
    </location>
</feature>
<dbReference type="Gene3D" id="3.20.20.140">
    <property type="entry name" value="Metal-dependent hydrolases"/>
    <property type="match status" value="1"/>
</dbReference>
<evidence type="ECO:0000256" key="1">
    <source>
        <dbReference type="SAM" id="Coils"/>
    </source>
</evidence>
<dbReference type="InterPro" id="IPR016195">
    <property type="entry name" value="Pol/histidinol_Pase-like"/>
</dbReference>
<organism evidence="4 5">
    <name type="scientific">Roseiflexus castenholzii (strain DSM 13941 / HLO8)</name>
    <dbReference type="NCBI Taxonomy" id="383372"/>
    <lineage>
        <taxon>Bacteria</taxon>
        <taxon>Bacillati</taxon>
        <taxon>Chloroflexota</taxon>
        <taxon>Chloroflexia</taxon>
        <taxon>Chloroflexales</taxon>
        <taxon>Roseiflexineae</taxon>
        <taxon>Roseiflexaceae</taxon>
        <taxon>Roseiflexus</taxon>
    </lineage>
</organism>
<dbReference type="PANTHER" id="PTHR32182">
    <property type="entry name" value="DNA REPLICATION AND REPAIR PROTEIN RECF"/>
    <property type="match status" value="1"/>
</dbReference>
<dbReference type="AlphaFoldDB" id="A7NJM9"/>
<reference evidence="4 5" key="1">
    <citation type="submission" date="2007-08" db="EMBL/GenBank/DDBJ databases">
        <title>Complete sequence of Roseiflexus castenholzii DSM 13941.</title>
        <authorList>
            <consortium name="US DOE Joint Genome Institute"/>
            <person name="Copeland A."/>
            <person name="Lucas S."/>
            <person name="Lapidus A."/>
            <person name="Barry K."/>
            <person name="Glavina del Rio T."/>
            <person name="Dalin E."/>
            <person name="Tice H."/>
            <person name="Pitluck S."/>
            <person name="Thompson L.S."/>
            <person name="Brettin T."/>
            <person name="Bruce D."/>
            <person name="Detter J.C."/>
            <person name="Han C."/>
            <person name="Tapia R."/>
            <person name="Schmutz J."/>
            <person name="Larimer F."/>
            <person name="Land M."/>
            <person name="Hauser L."/>
            <person name="Kyrpides N."/>
            <person name="Mikhailova N."/>
            <person name="Bryant D.A."/>
            <person name="Hanada S."/>
            <person name="Tsukatani Y."/>
            <person name="Richardson P."/>
        </authorList>
    </citation>
    <scope>NUCLEOTIDE SEQUENCE [LARGE SCALE GENOMIC DNA]</scope>
    <source>
        <strain evidence="5">DSM 13941 / HLO8</strain>
    </source>
</reference>
<dbReference type="GO" id="GO:0006302">
    <property type="term" value="P:double-strand break repair"/>
    <property type="evidence" value="ECO:0007669"/>
    <property type="project" value="TreeGrafter"/>
</dbReference>
<dbReference type="eggNOG" id="COG1379">
    <property type="taxonomic scope" value="Bacteria"/>
</dbReference>
<dbReference type="Pfam" id="PF13304">
    <property type="entry name" value="AAA_21"/>
    <property type="match status" value="1"/>
</dbReference>
<dbReference type="InterPro" id="IPR003959">
    <property type="entry name" value="ATPase_AAA_core"/>
</dbReference>
<dbReference type="Pfam" id="PF13476">
    <property type="entry name" value="AAA_23"/>
    <property type="match status" value="1"/>
</dbReference>
<evidence type="ECO:0000259" key="2">
    <source>
        <dbReference type="Pfam" id="PF13304"/>
    </source>
</evidence>
<keyword evidence="5" id="KW-1185">Reference proteome</keyword>
<evidence type="ECO:0000259" key="3">
    <source>
        <dbReference type="Pfam" id="PF13476"/>
    </source>
</evidence>
<dbReference type="KEGG" id="rca:Rcas_1607"/>
<evidence type="ECO:0000313" key="5">
    <source>
        <dbReference type="Proteomes" id="UP000000263"/>
    </source>
</evidence>
<dbReference type="Gene3D" id="3.40.50.300">
    <property type="entry name" value="P-loop containing nucleotide triphosphate hydrolases"/>
    <property type="match status" value="2"/>
</dbReference>
<dbReference type="eggNOG" id="COG0497">
    <property type="taxonomic scope" value="Bacteria"/>
</dbReference>
<dbReference type="OrthoDB" id="9791620at2"/>
<dbReference type="RefSeq" id="WP_012120127.1">
    <property type="nucleotide sequence ID" value="NC_009767.1"/>
</dbReference>
<dbReference type="InterPro" id="IPR054787">
    <property type="entry name" value="TrlF_ATPase"/>
</dbReference>
<feature type="domain" description="Rad50/SbcC-type AAA" evidence="3">
    <location>
        <begin position="288"/>
        <end position="524"/>
    </location>
</feature>
<dbReference type="GO" id="GO:0000731">
    <property type="term" value="P:DNA synthesis involved in DNA repair"/>
    <property type="evidence" value="ECO:0007669"/>
    <property type="project" value="TreeGrafter"/>
</dbReference>
<dbReference type="Proteomes" id="UP000000263">
    <property type="component" value="Chromosome"/>
</dbReference>